<dbReference type="EMBL" id="JACVVD010000001">
    <property type="protein sequence ID" value="MBD0378738.1"/>
    <property type="molecule type" value="Genomic_DNA"/>
</dbReference>
<evidence type="ECO:0000313" key="2">
    <source>
        <dbReference type="EMBL" id="MBD0378738.1"/>
    </source>
</evidence>
<accession>A0A926KKG2</accession>
<name>A0A926KKG2_9BACL</name>
<proteinExistence type="predicted"/>
<dbReference type="Proteomes" id="UP000650466">
    <property type="component" value="Unassembled WGS sequence"/>
</dbReference>
<sequence length="48" mass="5758">MEKKTFNCEKKTFYRENQTFSRNTILDNQNENDGGIDYERWQPNSPLG</sequence>
<reference evidence="2" key="1">
    <citation type="submission" date="2020-09" db="EMBL/GenBank/DDBJ databases">
        <title>Draft Genome Sequence of Paenibacillus sp. WST5.</title>
        <authorList>
            <person name="Bao Z."/>
        </authorList>
    </citation>
    <scope>NUCLEOTIDE SEQUENCE</scope>
    <source>
        <strain evidence="2">WST5</strain>
    </source>
</reference>
<comment type="caution">
    <text evidence="2">The sequence shown here is derived from an EMBL/GenBank/DDBJ whole genome shotgun (WGS) entry which is preliminary data.</text>
</comment>
<evidence type="ECO:0000313" key="3">
    <source>
        <dbReference type="Proteomes" id="UP000650466"/>
    </source>
</evidence>
<protein>
    <submittedName>
        <fullName evidence="2">Uncharacterized protein</fullName>
    </submittedName>
</protein>
<feature type="region of interest" description="Disordered" evidence="1">
    <location>
        <begin position="24"/>
        <end position="48"/>
    </location>
</feature>
<evidence type="ECO:0000256" key="1">
    <source>
        <dbReference type="SAM" id="MobiDB-lite"/>
    </source>
</evidence>
<dbReference type="AlphaFoldDB" id="A0A926KKG2"/>
<keyword evidence="3" id="KW-1185">Reference proteome</keyword>
<gene>
    <name evidence="2" type="ORF">ICC18_01200</name>
</gene>
<organism evidence="2 3">
    <name type="scientific">Paenibacillus sedimenti</name>
    <dbReference type="NCBI Taxonomy" id="2770274"/>
    <lineage>
        <taxon>Bacteria</taxon>
        <taxon>Bacillati</taxon>
        <taxon>Bacillota</taxon>
        <taxon>Bacilli</taxon>
        <taxon>Bacillales</taxon>
        <taxon>Paenibacillaceae</taxon>
        <taxon>Paenibacillus</taxon>
    </lineage>
</organism>